<dbReference type="GO" id="GO:0000030">
    <property type="term" value="F:mannosyltransferase activity"/>
    <property type="evidence" value="ECO:0007669"/>
    <property type="project" value="TreeGrafter"/>
</dbReference>
<dbReference type="Gene3D" id="3.90.550.20">
    <property type="match status" value="1"/>
</dbReference>
<reference evidence="4" key="1">
    <citation type="submission" date="2016-10" db="EMBL/GenBank/DDBJ databases">
        <authorList>
            <person name="Varghese N."/>
            <person name="Submissions S."/>
        </authorList>
    </citation>
    <scope>NUCLEOTIDE SEQUENCE [LARGE SCALE GENOMIC DNA]</scope>
    <source>
        <strain evidence="4">DSM 4002</strain>
    </source>
</reference>
<dbReference type="Pfam" id="PF04488">
    <property type="entry name" value="Gly_transf_sug"/>
    <property type="match status" value="1"/>
</dbReference>
<evidence type="ECO:0000256" key="1">
    <source>
        <dbReference type="ARBA" id="ARBA00022679"/>
    </source>
</evidence>
<gene>
    <name evidence="3" type="ORF">SAMN05444143_101812</name>
</gene>
<keyword evidence="4" id="KW-1185">Reference proteome</keyword>
<dbReference type="InterPro" id="IPR007577">
    <property type="entry name" value="GlycoTrfase_DXD_sugar-bd_CS"/>
</dbReference>
<dbReference type="PANTHER" id="PTHR32385">
    <property type="entry name" value="MANNOSYL PHOSPHORYLINOSITOL CERAMIDE SYNTHASE"/>
    <property type="match status" value="1"/>
</dbReference>
<dbReference type="GO" id="GO:0051999">
    <property type="term" value="P:mannosyl-inositol phosphorylceramide biosynthetic process"/>
    <property type="evidence" value="ECO:0007669"/>
    <property type="project" value="TreeGrafter"/>
</dbReference>
<dbReference type="Pfam" id="PF04572">
    <property type="entry name" value="Gb3_synth"/>
    <property type="match status" value="1"/>
</dbReference>
<evidence type="ECO:0000313" key="3">
    <source>
        <dbReference type="EMBL" id="SFM63358.1"/>
    </source>
</evidence>
<name>A0A1I4SFT0_9FLAO</name>
<dbReference type="PANTHER" id="PTHR32385:SF15">
    <property type="entry name" value="INOSITOL PHOSPHOCERAMIDE MANNOSYLTRANSFERASE 1"/>
    <property type="match status" value="1"/>
</dbReference>
<dbReference type="Proteomes" id="UP000182961">
    <property type="component" value="Unassembled WGS sequence"/>
</dbReference>
<keyword evidence="1 3" id="KW-0808">Transferase</keyword>
<dbReference type="InterPro" id="IPR051706">
    <property type="entry name" value="Glycosyltransferase_domain"/>
</dbReference>
<dbReference type="EMBL" id="FOUT01000001">
    <property type="protein sequence ID" value="SFM63358.1"/>
    <property type="molecule type" value="Genomic_DNA"/>
</dbReference>
<evidence type="ECO:0000313" key="4">
    <source>
        <dbReference type="Proteomes" id="UP000182961"/>
    </source>
</evidence>
<accession>A0A1I4SFT0</accession>
<dbReference type="GO" id="GO:0016020">
    <property type="term" value="C:membrane"/>
    <property type="evidence" value="ECO:0007669"/>
    <property type="project" value="GOC"/>
</dbReference>
<dbReference type="InterPro" id="IPR007652">
    <property type="entry name" value="A1-4-GlycosylTfrase_dom"/>
</dbReference>
<evidence type="ECO:0000259" key="2">
    <source>
        <dbReference type="Pfam" id="PF04572"/>
    </source>
</evidence>
<sequence>MIPKVIHFCWFGGKSKPRLIKDCIRSWKRHLPDYEIIEWNEGNSDLSHPFVKEAYDLKKWAFVSDYIRLKALYDFGGIYLDTDMMVLKPFDSLLINTCFFGAEDSEFISCGIIGAERANWFVKISLNHYDNFQFSKELNLGMHTIPKIITDIFRKEFKYYDNFDEFAKFDNLTIFPPEYFYPLPFSESENVKKYKEYIKSDTLAVHLWNSSWIQYSEYTYLRKGEYKKGFEIVFENIVSEKKISWKYIRKIGSCIKESIKLKKNE</sequence>
<proteinExistence type="predicted"/>
<dbReference type="eggNOG" id="COG3774">
    <property type="taxonomic scope" value="Bacteria"/>
</dbReference>
<feature type="domain" description="Alpha 1,4-glycosyltransferase" evidence="2">
    <location>
        <begin position="146"/>
        <end position="212"/>
    </location>
</feature>
<dbReference type="SUPFAM" id="SSF53448">
    <property type="entry name" value="Nucleotide-diphospho-sugar transferases"/>
    <property type="match status" value="1"/>
</dbReference>
<dbReference type="RefSeq" id="WP_024981577.1">
    <property type="nucleotide sequence ID" value="NZ_FOUT01000001.1"/>
</dbReference>
<organism evidence="3 4">
    <name type="scientific">Flavobacterium succinicans</name>
    <dbReference type="NCBI Taxonomy" id="29536"/>
    <lineage>
        <taxon>Bacteria</taxon>
        <taxon>Pseudomonadati</taxon>
        <taxon>Bacteroidota</taxon>
        <taxon>Flavobacteriia</taxon>
        <taxon>Flavobacteriales</taxon>
        <taxon>Flavobacteriaceae</taxon>
        <taxon>Flavobacterium</taxon>
    </lineage>
</organism>
<dbReference type="InterPro" id="IPR029044">
    <property type="entry name" value="Nucleotide-diphossugar_trans"/>
</dbReference>
<dbReference type="AlphaFoldDB" id="A0A1I4SFT0"/>
<protein>
    <submittedName>
        <fullName evidence="3">Alpha 1,4-glycosyltransferase conserved region</fullName>
    </submittedName>
</protein>